<reference evidence="2" key="2">
    <citation type="journal article" date="2017" name="Nat. Plants">
        <title>The Aegilops tauschii genome reveals multiple impacts of transposons.</title>
        <authorList>
            <person name="Zhao G."/>
            <person name="Zou C."/>
            <person name="Li K."/>
            <person name="Wang K."/>
            <person name="Li T."/>
            <person name="Gao L."/>
            <person name="Zhang X."/>
            <person name="Wang H."/>
            <person name="Yang Z."/>
            <person name="Liu X."/>
            <person name="Jiang W."/>
            <person name="Mao L."/>
            <person name="Kong X."/>
            <person name="Jiao Y."/>
            <person name="Jia J."/>
        </authorList>
    </citation>
    <scope>NUCLEOTIDE SEQUENCE [LARGE SCALE GENOMIC DNA]</scope>
    <source>
        <strain evidence="2">cv. AL8/78</strain>
    </source>
</reference>
<proteinExistence type="predicted"/>
<reference evidence="1" key="5">
    <citation type="journal article" date="2021" name="G3 (Bethesda)">
        <title>Aegilops tauschii genome assembly Aet v5.0 features greater sequence contiguity and improved annotation.</title>
        <authorList>
            <person name="Wang L."/>
            <person name="Zhu T."/>
            <person name="Rodriguez J.C."/>
            <person name="Deal K.R."/>
            <person name="Dubcovsky J."/>
            <person name="McGuire P.E."/>
            <person name="Lux T."/>
            <person name="Spannagl M."/>
            <person name="Mayer K.F.X."/>
            <person name="Baldrich P."/>
            <person name="Meyers B.C."/>
            <person name="Huo N."/>
            <person name="Gu Y.Q."/>
            <person name="Zhou H."/>
            <person name="Devos K.M."/>
            <person name="Bennetzen J.L."/>
            <person name="Unver T."/>
            <person name="Budak H."/>
            <person name="Gulick P.J."/>
            <person name="Galiba G."/>
            <person name="Kalapos B."/>
            <person name="Nelson D.R."/>
            <person name="Li P."/>
            <person name="You F.M."/>
            <person name="Luo M.C."/>
            <person name="Dvorak J."/>
        </authorList>
    </citation>
    <scope>NUCLEOTIDE SEQUENCE [LARGE SCALE GENOMIC DNA]</scope>
    <source>
        <strain evidence="1">cv. AL8/78</strain>
    </source>
</reference>
<reference evidence="2" key="1">
    <citation type="journal article" date="2014" name="Science">
        <title>Ancient hybridizations among the ancestral genomes of bread wheat.</title>
        <authorList>
            <consortium name="International Wheat Genome Sequencing Consortium,"/>
            <person name="Marcussen T."/>
            <person name="Sandve S.R."/>
            <person name="Heier L."/>
            <person name="Spannagl M."/>
            <person name="Pfeifer M."/>
            <person name="Jakobsen K.S."/>
            <person name="Wulff B.B."/>
            <person name="Steuernagel B."/>
            <person name="Mayer K.F."/>
            <person name="Olsen O.A."/>
        </authorList>
    </citation>
    <scope>NUCLEOTIDE SEQUENCE [LARGE SCALE GENOMIC DNA]</scope>
    <source>
        <strain evidence="2">cv. AL8/78</strain>
    </source>
</reference>
<dbReference type="Proteomes" id="UP000015105">
    <property type="component" value="Chromosome 1D"/>
</dbReference>
<dbReference type="AlphaFoldDB" id="A0A452Y307"/>
<keyword evidence="2" id="KW-1185">Reference proteome</keyword>
<dbReference type="EnsemblPlants" id="AET1Gv20271300.13">
    <property type="protein sequence ID" value="AET1Gv20271300.13"/>
    <property type="gene ID" value="AET1Gv20271300"/>
</dbReference>
<evidence type="ECO:0000313" key="1">
    <source>
        <dbReference type="EnsemblPlants" id="AET1Gv20271300.13"/>
    </source>
</evidence>
<sequence>YRDRHRVNAWMVSSLGLSRTSAAWIFFRVPPPGLVTCRSGGAHLRFSCAMRADRNGQKLSSLCCRLRGEQSVQFFCFFRCVIFGWCSLRRKPPFPICVPRTTTLEEVNGIDILMQPQYYPVSHLWWR</sequence>
<reference evidence="1" key="4">
    <citation type="submission" date="2019-03" db="UniProtKB">
        <authorList>
            <consortium name="EnsemblPlants"/>
        </authorList>
    </citation>
    <scope>IDENTIFICATION</scope>
</reference>
<reference evidence="1" key="3">
    <citation type="journal article" date="2017" name="Nature">
        <title>Genome sequence of the progenitor of the wheat D genome Aegilops tauschii.</title>
        <authorList>
            <person name="Luo M.C."/>
            <person name="Gu Y.Q."/>
            <person name="Puiu D."/>
            <person name="Wang H."/>
            <person name="Twardziok S.O."/>
            <person name="Deal K.R."/>
            <person name="Huo N."/>
            <person name="Zhu T."/>
            <person name="Wang L."/>
            <person name="Wang Y."/>
            <person name="McGuire P.E."/>
            <person name="Liu S."/>
            <person name="Long H."/>
            <person name="Ramasamy R.K."/>
            <person name="Rodriguez J.C."/>
            <person name="Van S.L."/>
            <person name="Yuan L."/>
            <person name="Wang Z."/>
            <person name="Xia Z."/>
            <person name="Xiao L."/>
            <person name="Anderson O.D."/>
            <person name="Ouyang S."/>
            <person name="Liang Y."/>
            <person name="Zimin A.V."/>
            <person name="Pertea G."/>
            <person name="Qi P."/>
            <person name="Bennetzen J.L."/>
            <person name="Dai X."/>
            <person name="Dawson M.W."/>
            <person name="Muller H.G."/>
            <person name="Kugler K."/>
            <person name="Rivarola-Duarte L."/>
            <person name="Spannagl M."/>
            <person name="Mayer K.F.X."/>
            <person name="Lu F.H."/>
            <person name="Bevan M.W."/>
            <person name="Leroy P."/>
            <person name="Li P."/>
            <person name="You F.M."/>
            <person name="Sun Q."/>
            <person name="Liu Z."/>
            <person name="Lyons E."/>
            <person name="Wicker T."/>
            <person name="Salzberg S.L."/>
            <person name="Devos K.M."/>
            <person name="Dvorak J."/>
        </authorList>
    </citation>
    <scope>NUCLEOTIDE SEQUENCE [LARGE SCALE GENOMIC DNA]</scope>
    <source>
        <strain evidence="1">cv. AL8/78</strain>
    </source>
</reference>
<evidence type="ECO:0000313" key="2">
    <source>
        <dbReference type="Proteomes" id="UP000015105"/>
    </source>
</evidence>
<name>A0A452Y307_AEGTS</name>
<accession>A0A452Y307</accession>
<dbReference type="Gramene" id="AET1Gv20271300.13">
    <property type="protein sequence ID" value="AET1Gv20271300.13"/>
    <property type="gene ID" value="AET1Gv20271300"/>
</dbReference>
<protein>
    <submittedName>
        <fullName evidence="1">Uncharacterized protein</fullName>
    </submittedName>
</protein>
<organism evidence="1 2">
    <name type="scientific">Aegilops tauschii subsp. strangulata</name>
    <name type="common">Goatgrass</name>
    <dbReference type="NCBI Taxonomy" id="200361"/>
    <lineage>
        <taxon>Eukaryota</taxon>
        <taxon>Viridiplantae</taxon>
        <taxon>Streptophyta</taxon>
        <taxon>Embryophyta</taxon>
        <taxon>Tracheophyta</taxon>
        <taxon>Spermatophyta</taxon>
        <taxon>Magnoliopsida</taxon>
        <taxon>Liliopsida</taxon>
        <taxon>Poales</taxon>
        <taxon>Poaceae</taxon>
        <taxon>BOP clade</taxon>
        <taxon>Pooideae</taxon>
        <taxon>Triticodae</taxon>
        <taxon>Triticeae</taxon>
        <taxon>Triticinae</taxon>
        <taxon>Aegilops</taxon>
    </lineage>
</organism>